<evidence type="ECO:0000313" key="1">
    <source>
        <dbReference type="EnsemblMetazoa" id="Aqu2.1.36815_001"/>
    </source>
</evidence>
<accession>A0A1X7V943</accession>
<proteinExistence type="predicted"/>
<sequence length="62" mass="7218">THELIKPVVMPDNAGKVYHMELGPHRIWVTFNSSTIICLYDTQHMIELLQVDYPQLLQTELP</sequence>
<name>A0A1X7V943_AMPQE</name>
<organism evidence="1">
    <name type="scientific">Amphimedon queenslandica</name>
    <name type="common">Sponge</name>
    <dbReference type="NCBI Taxonomy" id="400682"/>
    <lineage>
        <taxon>Eukaryota</taxon>
        <taxon>Metazoa</taxon>
        <taxon>Porifera</taxon>
        <taxon>Demospongiae</taxon>
        <taxon>Heteroscleromorpha</taxon>
        <taxon>Haplosclerida</taxon>
        <taxon>Niphatidae</taxon>
        <taxon>Amphimedon</taxon>
    </lineage>
</organism>
<dbReference type="InParanoid" id="A0A1X7V943"/>
<reference evidence="1" key="1">
    <citation type="submission" date="2017-05" db="UniProtKB">
        <authorList>
            <consortium name="EnsemblMetazoa"/>
        </authorList>
    </citation>
    <scope>IDENTIFICATION</scope>
</reference>
<dbReference type="AlphaFoldDB" id="A0A1X7V943"/>
<protein>
    <submittedName>
        <fullName evidence="1">Uncharacterized protein</fullName>
    </submittedName>
</protein>
<dbReference type="EnsemblMetazoa" id="Aqu2.1.36815_001">
    <property type="protein sequence ID" value="Aqu2.1.36815_001"/>
    <property type="gene ID" value="Aqu2.1.36815"/>
</dbReference>